<dbReference type="HOGENOM" id="CLU_030130_3_1_7"/>
<dbReference type="PATRIC" id="fig|1163741.3.peg.347"/>
<dbReference type="EMBL" id="CP003473">
    <property type="protein sequence ID" value="AFH99046.1"/>
    <property type="molecule type" value="Genomic_DNA"/>
</dbReference>
<dbReference type="InterPro" id="IPR036526">
    <property type="entry name" value="C-N_Hydrolase_sf"/>
</dbReference>
<name>A0A0E0WB57_HELPX</name>
<reference evidence="2 3" key="1">
    <citation type="submission" date="2012-04" db="EMBL/GenBank/DDBJ databases">
        <authorList>
            <person name="Kersulyte D."/>
            <person name="Cabrera L."/>
            <person name="Pacheco R."/>
            <person name="Herrera P."/>
            <person name="Rodriguez C."/>
            <person name="Gilman R.H."/>
            <person name="Berg D.E."/>
        </authorList>
    </citation>
    <scope>NUCLEOTIDE SEQUENCE [LARGE SCALE GENOMIC DNA]</scope>
    <source>
        <strain evidence="2 3">Shi169</strain>
    </source>
</reference>
<protein>
    <recommendedName>
        <fullName evidence="1">CN hydrolase domain-containing protein</fullName>
    </recommendedName>
</protein>
<organism evidence="2 3">
    <name type="scientific">Helicobacter pylori Shi169</name>
    <dbReference type="NCBI Taxonomy" id="1163741"/>
    <lineage>
        <taxon>Bacteria</taxon>
        <taxon>Pseudomonadati</taxon>
        <taxon>Campylobacterota</taxon>
        <taxon>Epsilonproteobacteria</taxon>
        <taxon>Campylobacterales</taxon>
        <taxon>Helicobacteraceae</taxon>
        <taxon>Helicobacter</taxon>
    </lineage>
</organism>
<dbReference type="PANTHER" id="PTHR23088:SF27">
    <property type="entry name" value="DEAMINATED GLUTATHIONE AMIDASE"/>
    <property type="match status" value="1"/>
</dbReference>
<dbReference type="Gene3D" id="3.60.110.10">
    <property type="entry name" value="Carbon-nitrogen hydrolase"/>
    <property type="match status" value="1"/>
</dbReference>
<dbReference type="InterPro" id="IPR003010">
    <property type="entry name" value="C-N_Hydrolase"/>
</dbReference>
<dbReference type="SUPFAM" id="SSF56317">
    <property type="entry name" value="Carbon-nitrogen hydrolase"/>
    <property type="match status" value="1"/>
</dbReference>
<dbReference type="Pfam" id="PF00795">
    <property type="entry name" value="CN_hydrolase"/>
    <property type="match status" value="1"/>
</dbReference>
<dbReference type="AlphaFoldDB" id="A0A0E0WB57"/>
<dbReference type="RefSeq" id="WP_000850709.1">
    <property type="nucleotide sequence ID" value="NC_017740.1"/>
</dbReference>
<dbReference type="CDD" id="cd07197">
    <property type="entry name" value="nitrilase"/>
    <property type="match status" value="1"/>
</dbReference>
<evidence type="ECO:0000259" key="1">
    <source>
        <dbReference type="PROSITE" id="PS50263"/>
    </source>
</evidence>
<dbReference type="PROSITE" id="PS50263">
    <property type="entry name" value="CN_HYDROLASE"/>
    <property type="match status" value="1"/>
</dbReference>
<dbReference type="Proteomes" id="UP000005007">
    <property type="component" value="Chromosome"/>
</dbReference>
<sequence length="294" mass="32697">MKTKNPAKRILKTAVIQMQSKPYALNENLQLALNLAKEAHNKDANLIVLPELFDSGYCVNDKDAEFGIDLKAIEHGKETLKNESLRALSDFAKSNKVHLVACSIEKMDKKLYDSAYIIPPKGGIVGKHRKIYLWGDEKSRFKRGKKYEVFTLDFGDFSAKVGLQICYEIGFGVGANLLALQGAEILIYPSAFGKARAYNWDLLSKTRALENGCFVCACNHSGEETNAQLKQTLEFAGDSRIIAPNGKIIAQATKLNEAIIAEMDLNEAALQRQKIPYLQDFDTKLTKKGFGKLT</sequence>
<accession>A0A0E0WB57</accession>
<proteinExistence type="predicted"/>
<gene>
    <name evidence="2" type="ORF">HPSH169_01730</name>
</gene>
<evidence type="ECO:0000313" key="3">
    <source>
        <dbReference type="Proteomes" id="UP000005007"/>
    </source>
</evidence>
<dbReference type="PANTHER" id="PTHR23088">
    <property type="entry name" value="NITRILASE-RELATED"/>
    <property type="match status" value="1"/>
</dbReference>
<dbReference type="KEGG" id="hhq:HPSH169_01730"/>
<feature type="domain" description="CN hydrolase" evidence="1">
    <location>
        <begin position="11"/>
        <end position="265"/>
    </location>
</feature>
<evidence type="ECO:0000313" key="2">
    <source>
        <dbReference type="EMBL" id="AFH99046.1"/>
    </source>
</evidence>